<gene>
    <name evidence="1" type="ORF">SeMB42_g02614</name>
</gene>
<organism evidence="1 2">
    <name type="scientific">Synchytrium endobioticum</name>
    <dbReference type="NCBI Taxonomy" id="286115"/>
    <lineage>
        <taxon>Eukaryota</taxon>
        <taxon>Fungi</taxon>
        <taxon>Fungi incertae sedis</taxon>
        <taxon>Chytridiomycota</taxon>
        <taxon>Chytridiomycota incertae sedis</taxon>
        <taxon>Chytridiomycetes</taxon>
        <taxon>Synchytriales</taxon>
        <taxon>Synchytriaceae</taxon>
        <taxon>Synchytrium</taxon>
    </lineage>
</organism>
<comment type="caution">
    <text evidence="1">The sequence shown here is derived from an EMBL/GenBank/DDBJ whole genome shotgun (WGS) entry which is preliminary data.</text>
</comment>
<evidence type="ECO:0008006" key="3">
    <source>
        <dbReference type="Google" id="ProtNLM"/>
    </source>
</evidence>
<sequence length="466" mass="51968">MAVPPLPTDVLRDILVVIHCPNALYNCCLVNKEWNEVAAPILYRSWSLYDVESQCAMVMLRKQPSSASTFDQEALSHVRNLSIFRHYIPKDIAARCTNLTALEVYHYIPDIFELIPPNITIFNATIDQYNENDMKRLVSRCPNITSLTICANSTRALELIEHPLEKLQLREFKITSNIGGTRINFPLFATLGFKSGASLRSLSCCGVELTTRSLGISDVGGPSTGGNSCSLPNLEAVHFSNVSFDGEVFSALLAGTNRIKKLELQVVENLAPIDLCHVITRNASTLTLLDCFHIINAPVFELELPNLSSLRCRSFDSLHGKLETFIKKRGAQLESLVLFGPRSNINPIVYPNETRMWIDTDLIASHCIRLKRLLLYNLPLRISQFENILVGCKVLQFVFAKLDQSTLSSDRTSVPEEVYTIAKARADASNVLVRITTSGLTIPTEDIVPTRQMVKVISNGLVDWAF</sequence>
<dbReference type="EMBL" id="QEAN01000083">
    <property type="protein sequence ID" value="TPX49392.1"/>
    <property type="molecule type" value="Genomic_DNA"/>
</dbReference>
<evidence type="ECO:0000313" key="2">
    <source>
        <dbReference type="Proteomes" id="UP000317494"/>
    </source>
</evidence>
<keyword evidence="2" id="KW-1185">Reference proteome</keyword>
<name>A0A507DCK2_9FUNG</name>
<dbReference type="VEuPathDB" id="FungiDB:SeMB42_g02614"/>
<evidence type="ECO:0000313" key="1">
    <source>
        <dbReference type="EMBL" id="TPX49392.1"/>
    </source>
</evidence>
<dbReference type="SUPFAM" id="SSF52058">
    <property type="entry name" value="L domain-like"/>
    <property type="match status" value="1"/>
</dbReference>
<dbReference type="Proteomes" id="UP000317494">
    <property type="component" value="Unassembled WGS sequence"/>
</dbReference>
<proteinExistence type="predicted"/>
<dbReference type="AlphaFoldDB" id="A0A507DCK2"/>
<protein>
    <recommendedName>
        <fullName evidence="3">F-box domain-containing protein</fullName>
    </recommendedName>
</protein>
<dbReference type="Gene3D" id="3.80.10.10">
    <property type="entry name" value="Ribonuclease Inhibitor"/>
    <property type="match status" value="1"/>
</dbReference>
<dbReference type="InterPro" id="IPR032675">
    <property type="entry name" value="LRR_dom_sf"/>
</dbReference>
<reference evidence="1 2" key="1">
    <citation type="journal article" date="2019" name="Sci. Rep.">
        <title>Comparative genomics of chytrid fungi reveal insights into the obligate biotrophic and pathogenic lifestyle of Synchytrium endobioticum.</title>
        <authorList>
            <person name="van de Vossenberg B.T.L.H."/>
            <person name="Warris S."/>
            <person name="Nguyen H.D.T."/>
            <person name="van Gent-Pelzer M.P.E."/>
            <person name="Joly D.L."/>
            <person name="van de Geest H.C."/>
            <person name="Bonants P.J.M."/>
            <person name="Smith D.S."/>
            <person name="Levesque C.A."/>
            <person name="van der Lee T.A.J."/>
        </authorList>
    </citation>
    <scope>NUCLEOTIDE SEQUENCE [LARGE SCALE GENOMIC DNA]</scope>
    <source>
        <strain evidence="1 2">MB42</strain>
    </source>
</reference>
<accession>A0A507DCK2</accession>